<sequence>MPTTTVSELKAFHATDRDMYRRLVDDTKQDPSSAMHIMALWLVLETINFEGTGYADLVQKAASYDNNALSLLEIKLPLRWYFAKPEIPARAYFNDIREADFYLGFHSKFLEFCQNWKNTCRKVFDYDEVPVCRTESLNEEVKSRNLEATTPIDEARTQPVDSTGYSNEEWVPLAMTGMEQAEPIQDVIFEDEESMARHLLGDLLMYL</sequence>
<dbReference type="PANTHER" id="PTHR33527">
    <property type="entry name" value="OS07G0274300 PROTEIN"/>
    <property type="match status" value="1"/>
</dbReference>
<dbReference type="Proteomes" id="UP000017836">
    <property type="component" value="Unassembled WGS sequence"/>
</dbReference>
<evidence type="ECO:0000313" key="1">
    <source>
        <dbReference type="EMBL" id="ERN05883.1"/>
    </source>
</evidence>
<reference evidence="2" key="1">
    <citation type="journal article" date="2013" name="Science">
        <title>The Amborella genome and the evolution of flowering plants.</title>
        <authorList>
            <consortium name="Amborella Genome Project"/>
        </authorList>
    </citation>
    <scope>NUCLEOTIDE SEQUENCE [LARGE SCALE GENOMIC DNA]</scope>
</reference>
<dbReference type="HOGENOM" id="CLU_1211210_0_0_1"/>
<name>W1PD53_AMBTC</name>
<keyword evidence="2" id="KW-1185">Reference proteome</keyword>
<evidence type="ECO:0000313" key="2">
    <source>
        <dbReference type="Proteomes" id="UP000017836"/>
    </source>
</evidence>
<dbReference type="Gramene" id="ERN05883">
    <property type="protein sequence ID" value="ERN05883"/>
    <property type="gene ID" value="AMTR_s00006p00265780"/>
</dbReference>
<protein>
    <submittedName>
        <fullName evidence="1">Uncharacterized protein</fullName>
    </submittedName>
</protein>
<dbReference type="EMBL" id="KI393980">
    <property type="protein sequence ID" value="ERN05883.1"/>
    <property type="molecule type" value="Genomic_DNA"/>
</dbReference>
<gene>
    <name evidence="1" type="ORF">AMTR_s00006p00265780</name>
</gene>
<accession>W1PD53</accession>
<dbReference type="AlphaFoldDB" id="W1PD53"/>
<proteinExistence type="predicted"/>
<organism evidence="1 2">
    <name type="scientific">Amborella trichopoda</name>
    <dbReference type="NCBI Taxonomy" id="13333"/>
    <lineage>
        <taxon>Eukaryota</taxon>
        <taxon>Viridiplantae</taxon>
        <taxon>Streptophyta</taxon>
        <taxon>Embryophyta</taxon>
        <taxon>Tracheophyta</taxon>
        <taxon>Spermatophyta</taxon>
        <taxon>Magnoliopsida</taxon>
        <taxon>Amborellales</taxon>
        <taxon>Amborellaceae</taxon>
        <taxon>Amborella</taxon>
    </lineage>
</organism>
<dbReference type="PANTHER" id="PTHR33527:SF53">
    <property type="entry name" value="OS10G0561000 PROTEIN"/>
    <property type="match status" value="1"/>
</dbReference>